<feature type="region of interest" description="Disordered" evidence="7">
    <location>
        <begin position="1"/>
        <end position="127"/>
    </location>
</feature>
<evidence type="ECO:0000256" key="2">
    <source>
        <dbReference type="ARBA" id="ARBA00006357"/>
    </source>
</evidence>
<dbReference type="InterPro" id="IPR013520">
    <property type="entry name" value="Ribonucl_H"/>
</dbReference>
<gene>
    <name evidence="9" type="ORF">BG006_002381</name>
</gene>
<protein>
    <recommendedName>
        <fullName evidence="8">Exonuclease domain-containing protein</fullName>
    </recommendedName>
</protein>
<feature type="region of interest" description="Disordered" evidence="7">
    <location>
        <begin position="260"/>
        <end position="284"/>
    </location>
</feature>
<evidence type="ECO:0000256" key="7">
    <source>
        <dbReference type="SAM" id="MobiDB-lite"/>
    </source>
</evidence>
<dbReference type="AlphaFoldDB" id="A0A9P5SNB6"/>
<comment type="caution">
    <text evidence="9">The sequence shown here is derived from an EMBL/GenBank/DDBJ whole genome shotgun (WGS) entry which is preliminary data.</text>
</comment>
<feature type="compositionally biased region" description="Basic and acidic residues" evidence="7">
    <location>
        <begin position="264"/>
        <end position="284"/>
    </location>
</feature>
<dbReference type="PANTHER" id="PTHR12801">
    <property type="entry name" value="RNA EXONUCLEASE REXO1 / RECO3 FAMILY MEMBER-RELATED"/>
    <property type="match status" value="1"/>
</dbReference>
<dbReference type="Pfam" id="PF00929">
    <property type="entry name" value="RNase_T"/>
    <property type="match status" value="1"/>
</dbReference>
<dbReference type="GO" id="GO:0003676">
    <property type="term" value="F:nucleic acid binding"/>
    <property type="evidence" value="ECO:0007669"/>
    <property type="project" value="InterPro"/>
</dbReference>
<evidence type="ECO:0000256" key="3">
    <source>
        <dbReference type="ARBA" id="ARBA00022722"/>
    </source>
</evidence>
<organism evidence="9 10">
    <name type="scientific">Podila minutissima</name>
    <dbReference type="NCBI Taxonomy" id="64525"/>
    <lineage>
        <taxon>Eukaryota</taxon>
        <taxon>Fungi</taxon>
        <taxon>Fungi incertae sedis</taxon>
        <taxon>Mucoromycota</taxon>
        <taxon>Mortierellomycotina</taxon>
        <taxon>Mortierellomycetes</taxon>
        <taxon>Mortierellales</taxon>
        <taxon>Mortierellaceae</taxon>
        <taxon>Podila</taxon>
    </lineage>
</organism>
<keyword evidence="6" id="KW-0539">Nucleus</keyword>
<evidence type="ECO:0000256" key="1">
    <source>
        <dbReference type="ARBA" id="ARBA00004123"/>
    </source>
</evidence>
<dbReference type="FunFam" id="3.30.420.10:FF:000019">
    <property type="entry name" value="RNA exonuclease NEF-sp"/>
    <property type="match status" value="1"/>
</dbReference>
<dbReference type="GO" id="GO:0005634">
    <property type="term" value="C:nucleus"/>
    <property type="evidence" value="ECO:0007669"/>
    <property type="project" value="UniProtKB-SubCell"/>
</dbReference>
<evidence type="ECO:0000256" key="5">
    <source>
        <dbReference type="ARBA" id="ARBA00022839"/>
    </source>
</evidence>
<feature type="compositionally biased region" description="Basic residues" evidence="7">
    <location>
        <begin position="1"/>
        <end position="10"/>
    </location>
</feature>
<keyword evidence="5" id="KW-0269">Exonuclease</keyword>
<dbReference type="SUPFAM" id="SSF53098">
    <property type="entry name" value="Ribonuclease H-like"/>
    <property type="match status" value="1"/>
</dbReference>
<feature type="compositionally biased region" description="Acidic residues" evidence="7">
    <location>
        <begin position="62"/>
        <end position="72"/>
    </location>
</feature>
<keyword evidence="3" id="KW-0540">Nuclease</keyword>
<keyword evidence="10" id="KW-1185">Reference proteome</keyword>
<accession>A0A9P5SNB6</accession>
<proteinExistence type="inferred from homology"/>
<comment type="similarity">
    <text evidence="2">Belongs to the REXO1/REXO3 family.</text>
</comment>
<dbReference type="InterPro" id="IPR047021">
    <property type="entry name" value="REXO1/3/4-like"/>
</dbReference>
<dbReference type="InterPro" id="IPR034922">
    <property type="entry name" value="REX1-like_exo"/>
</dbReference>
<dbReference type="InterPro" id="IPR012337">
    <property type="entry name" value="RNaseH-like_sf"/>
</dbReference>
<evidence type="ECO:0000313" key="9">
    <source>
        <dbReference type="EMBL" id="KAF9334307.1"/>
    </source>
</evidence>
<dbReference type="InterPro" id="IPR036397">
    <property type="entry name" value="RNaseH_sf"/>
</dbReference>
<dbReference type="SMART" id="SM00479">
    <property type="entry name" value="EXOIII"/>
    <property type="match status" value="1"/>
</dbReference>
<feature type="domain" description="Exonuclease" evidence="8">
    <location>
        <begin position="333"/>
        <end position="493"/>
    </location>
</feature>
<keyword evidence="4" id="KW-0378">Hydrolase</keyword>
<comment type="subcellular location">
    <subcellularLocation>
        <location evidence="1">Nucleus</location>
    </subcellularLocation>
</comment>
<dbReference type="PANTHER" id="PTHR12801:SF115">
    <property type="entry name" value="FI18136P1-RELATED"/>
    <property type="match status" value="1"/>
</dbReference>
<dbReference type="Proteomes" id="UP000696485">
    <property type="component" value="Unassembled WGS sequence"/>
</dbReference>
<feature type="compositionally biased region" description="Basic and acidic residues" evidence="7">
    <location>
        <begin position="94"/>
        <end position="107"/>
    </location>
</feature>
<dbReference type="Gene3D" id="3.30.420.10">
    <property type="entry name" value="Ribonuclease H-like superfamily/Ribonuclease H"/>
    <property type="match status" value="1"/>
</dbReference>
<evidence type="ECO:0000313" key="10">
    <source>
        <dbReference type="Proteomes" id="UP000696485"/>
    </source>
</evidence>
<evidence type="ECO:0000256" key="6">
    <source>
        <dbReference type="ARBA" id="ARBA00023242"/>
    </source>
</evidence>
<evidence type="ECO:0000256" key="4">
    <source>
        <dbReference type="ARBA" id="ARBA00022801"/>
    </source>
</evidence>
<evidence type="ECO:0000259" key="8">
    <source>
        <dbReference type="SMART" id="SM00479"/>
    </source>
</evidence>
<feature type="compositionally biased region" description="Basic and acidic residues" evidence="7">
    <location>
        <begin position="42"/>
        <end position="55"/>
    </location>
</feature>
<dbReference type="EMBL" id="JAAAUY010000155">
    <property type="protein sequence ID" value="KAF9334307.1"/>
    <property type="molecule type" value="Genomic_DNA"/>
</dbReference>
<dbReference type="CDD" id="cd06145">
    <property type="entry name" value="REX1_like"/>
    <property type="match status" value="1"/>
</dbReference>
<sequence length="691" mass="77621">MGANRKKFHGFSRAQRSALRSKKPQFEVKSVENALEPVAPDEEPKSDKEDDHEINDLTEPQQDTEDSPEVTEQETPAGAKRVKDQDDDCDKEEEFAAKRHKAEHEAKVSSGSNGEMTKEERKKKKKEAKLLAKKTLLDGGRPSFMISRSHPKLKLKDVRDLIVYLLTETPTLPWIMVKNKFNIHNVVVLYISGLDPQFFNVDLADPESHKPIAWAEKAVSGPVTEFQELRKFFDYMNVTQAGGDKQSIYSPTNTLLNVNLSNSERARRDAERKRASESAERKSPEFHMLTLDELKDCDYPLSTYLSSESRLQEGWIETDRQTSDSDGPPPPKKLLAMDCEMCRTSAGSELTRISVLDESGETIYDTLVMPDNPIVDYLTQYSGMTAERLEGVTTTLKDVQAELKKLVSYDNILVGHSLENDLKVLKFAHPFIIDTSKLYHHTRGPPFRASLKWLAHKWLSRSIQQGGANGHDSVEDAKTCLDLVKLKLEKGPLFGEFSQEQESLFARLDRHTVPKTSAMIDSFTFAGKAATTTIKPASDTETVKAVQEAVTTHGFVWARLRGMEINHGKVPEADATAGQLIGTGRDSAVPCSTKTTASEEEIREAARRMDTHIAQIVECLPANTALMVLSGQGDYREVSKMQQRQKNFQKLYNTLHLSQIPPEDHFLEADQVRLEEAIDQAKNGVCFLMVK</sequence>
<dbReference type="GO" id="GO:0004527">
    <property type="term" value="F:exonuclease activity"/>
    <property type="evidence" value="ECO:0007669"/>
    <property type="project" value="UniProtKB-KW"/>
</dbReference>
<reference evidence="9" key="1">
    <citation type="journal article" date="2020" name="Fungal Divers.">
        <title>Resolving the Mortierellaceae phylogeny through synthesis of multi-gene phylogenetics and phylogenomics.</title>
        <authorList>
            <person name="Vandepol N."/>
            <person name="Liber J."/>
            <person name="Desiro A."/>
            <person name="Na H."/>
            <person name="Kennedy M."/>
            <person name="Barry K."/>
            <person name="Grigoriev I.V."/>
            <person name="Miller A.N."/>
            <person name="O'Donnell K."/>
            <person name="Stajich J.E."/>
            <person name="Bonito G."/>
        </authorList>
    </citation>
    <scope>NUCLEOTIDE SEQUENCE</scope>
    <source>
        <strain evidence="9">NVP1</strain>
    </source>
</reference>
<name>A0A9P5SNB6_9FUNG</name>